<reference evidence="1" key="1">
    <citation type="submission" date="2022-02" db="EMBL/GenBank/DDBJ databases">
        <title>Paenibacillus sp. MBLB1832 Whole Genome Shotgun Sequencing.</title>
        <authorList>
            <person name="Hwang C.Y."/>
            <person name="Cho E.-S."/>
            <person name="Seo M.-J."/>
        </authorList>
    </citation>
    <scope>NUCLEOTIDE SEQUENCE</scope>
    <source>
        <strain evidence="1">MBLB1832</strain>
    </source>
</reference>
<protein>
    <submittedName>
        <fullName evidence="1">Glycoside hydrolase family protein</fullName>
    </submittedName>
</protein>
<dbReference type="Gene3D" id="2.115.10.20">
    <property type="entry name" value="Glycosyl hydrolase domain, family 43"/>
    <property type="match status" value="1"/>
</dbReference>
<evidence type="ECO:0000313" key="1">
    <source>
        <dbReference type="EMBL" id="WNR45410.1"/>
    </source>
</evidence>
<organism evidence="1 2">
    <name type="scientific">Paenibacillus roseopurpureus</name>
    <dbReference type="NCBI Taxonomy" id="2918901"/>
    <lineage>
        <taxon>Bacteria</taxon>
        <taxon>Bacillati</taxon>
        <taxon>Bacillota</taxon>
        <taxon>Bacilli</taxon>
        <taxon>Bacillales</taxon>
        <taxon>Paenibacillaceae</taxon>
        <taxon>Paenibacillus</taxon>
    </lineage>
</organism>
<dbReference type="AlphaFoldDB" id="A0AA96RL53"/>
<dbReference type="KEGG" id="proo:MJB10_04550"/>
<dbReference type="EMBL" id="CP130319">
    <property type="protein sequence ID" value="WNR45410.1"/>
    <property type="molecule type" value="Genomic_DNA"/>
</dbReference>
<gene>
    <name evidence="1" type="ORF">MJB10_04550</name>
</gene>
<dbReference type="InterPro" id="IPR023296">
    <property type="entry name" value="Glyco_hydro_beta-prop_sf"/>
</dbReference>
<keyword evidence="2" id="KW-1185">Reference proteome</keyword>
<evidence type="ECO:0000313" key="2">
    <source>
        <dbReference type="Proteomes" id="UP001304650"/>
    </source>
</evidence>
<dbReference type="CDD" id="cd08994">
    <property type="entry name" value="GH43_62_32_68_117_130-like"/>
    <property type="match status" value="1"/>
</dbReference>
<dbReference type="GO" id="GO:0016787">
    <property type="term" value="F:hydrolase activity"/>
    <property type="evidence" value="ECO:0007669"/>
    <property type="project" value="UniProtKB-KW"/>
</dbReference>
<dbReference type="Proteomes" id="UP001304650">
    <property type="component" value="Chromosome"/>
</dbReference>
<dbReference type="SUPFAM" id="SSF75005">
    <property type="entry name" value="Arabinanase/levansucrase/invertase"/>
    <property type="match status" value="1"/>
</dbReference>
<accession>A0AA96RL53</accession>
<proteinExistence type="predicted"/>
<keyword evidence="1" id="KW-0378">Hydrolase</keyword>
<sequence>MEGYWVWCGSVVKGEDGRFHMFASRWPKYLPMHPGWLAASEVVRAVSDTPEGPYTFQEVVLPTRGAQYWDGRATHNPHIVKYEDTYILYYMGSTHPFSDVAPGEVLTLQDSRYKVGHANKRVGIAVSRSIFGPWKRMDNPVLPTRPGHFDSYLTSNPAPCIDQNGSVLLIYKARQYIGNGPGHMTIGAAKAANYLGPYLPVADEALFPETMIIEDPFIWRTSGGYELIAKDMTGHICGEKYGGMQASSMDGRHWTAREGRQAYSRTVRWDDGTVTLLGNMDRPFLLFQENRPTHLFFAASDGTNSFLDASDTWNMVIPLRQD</sequence>
<dbReference type="RefSeq" id="WP_314802134.1">
    <property type="nucleotide sequence ID" value="NZ_CP130319.1"/>
</dbReference>
<name>A0AA96RL53_9BACL</name>